<feature type="compositionally biased region" description="Polar residues" evidence="1">
    <location>
        <begin position="8"/>
        <end position="24"/>
    </location>
</feature>
<gene>
    <name evidence="2" type="ORF">IGS68_19070</name>
</gene>
<feature type="region of interest" description="Disordered" evidence="1">
    <location>
        <begin position="1"/>
        <end position="28"/>
    </location>
</feature>
<sequence>MPKHDTTTHQGNEASNIVPSNQPSWEHRPRPLSKLVLNTAKFTRPPHKVRQALLEYVFATPVSIAEFNRQKLRLPYGLWIADDGTAYLFNCEFELLFVWLTDATRPECCDLHWNNVTVQEGGFFYSDRSIYDIGPSNLHQALEALLGAWEHGNRAMAEVLEAWLLGQHKAYQELIQACQKDPA</sequence>
<reference evidence="2" key="1">
    <citation type="submission" date="2021-02" db="EMBL/GenBank/DDBJ databases">
        <title>Skermanella TT6 skin isolate.</title>
        <authorList>
            <person name="Lee K."/>
            <person name="Ganzorig M."/>
        </authorList>
    </citation>
    <scope>NUCLEOTIDE SEQUENCE</scope>
    <source>
        <strain evidence="2">TT6</strain>
    </source>
</reference>
<evidence type="ECO:0000313" key="3">
    <source>
        <dbReference type="Proteomes" id="UP000595197"/>
    </source>
</evidence>
<organism evidence="2 3">
    <name type="scientific">Skermanella cutis</name>
    <dbReference type="NCBI Taxonomy" id="2775420"/>
    <lineage>
        <taxon>Bacteria</taxon>
        <taxon>Pseudomonadati</taxon>
        <taxon>Pseudomonadota</taxon>
        <taxon>Alphaproteobacteria</taxon>
        <taxon>Rhodospirillales</taxon>
        <taxon>Azospirillaceae</taxon>
        <taxon>Skermanella</taxon>
    </lineage>
</organism>
<protein>
    <submittedName>
        <fullName evidence="2">Uncharacterized protein</fullName>
    </submittedName>
</protein>
<dbReference type="RefSeq" id="WP_201072648.1">
    <property type="nucleotide sequence ID" value="NZ_CP067420.1"/>
</dbReference>
<dbReference type="EMBL" id="CP067420">
    <property type="protein sequence ID" value="QQP88146.1"/>
    <property type="molecule type" value="Genomic_DNA"/>
</dbReference>
<accession>A0ABX7B1J6</accession>
<evidence type="ECO:0000256" key="1">
    <source>
        <dbReference type="SAM" id="MobiDB-lite"/>
    </source>
</evidence>
<proteinExistence type="predicted"/>
<evidence type="ECO:0000313" key="2">
    <source>
        <dbReference type="EMBL" id="QQP88146.1"/>
    </source>
</evidence>
<dbReference type="Proteomes" id="UP000595197">
    <property type="component" value="Chromosome"/>
</dbReference>
<name>A0ABX7B1J6_9PROT</name>
<keyword evidence="3" id="KW-1185">Reference proteome</keyword>